<dbReference type="Proteomes" id="UP000291343">
    <property type="component" value="Unassembled WGS sequence"/>
</dbReference>
<dbReference type="InParanoid" id="A0A482WWS9"/>
<keyword evidence="5" id="KW-1185">Reference proteome</keyword>
<dbReference type="PROSITE" id="PS00028">
    <property type="entry name" value="ZINC_FINGER_C2H2_1"/>
    <property type="match status" value="1"/>
</dbReference>
<feature type="domain" description="C2H2-type" evidence="3">
    <location>
        <begin position="120"/>
        <end position="148"/>
    </location>
</feature>
<accession>A0A482WWS9</accession>
<evidence type="ECO:0000313" key="5">
    <source>
        <dbReference type="Proteomes" id="UP000291343"/>
    </source>
</evidence>
<protein>
    <recommendedName>
        <fullName evidence="3">C2H2-type domain-containing protein</fullName>
    </recommendedName>
</protein>
<name>A0A482WWS9_LAOST</name>
<keyword evidence="1" id="KW-0862">Zinc</keyword>
<evidence type="ECO:0000313" key="4">
    <source>
        <dbReference type="EMBL" id="RZF37974.1"/>
    </source>
</evidence>
<feature type="region of interest" description="Disordered" evidence="2">
    <location>
        <begin position="1"/>
        <end position="69"/>
    </location>
</feature>
<dbReference type="Gene3D" id="3.30.160.60">
    <property type="entry name" value="Classic Zinc Finger"/>
    <property type="match status" value="1"/>
</dbReference>
<dbReference type="SUPFAM" id="SSF57667">
    <property type="entry name" value="beta-beta-alpha zinc fingers"/>
    <property type="match status" value="1"/>
</dbReference>
<organism evidence="4 5">
    <name type="scientific">Laodelphax striatellus</name>
    <name type="common">Small brown planthopper</name>
    <name type="synonym">Delphax striatella</name>
    <dbReference type="NCBI Taxonomy" id="195883"/>
    <lineage>
        <taxon>Eukaryota</taxon>
        <taxon>Metazoa</taxon>
        <taxon>Ecdysozoa</taxon>
        <taxon>Arthropoda</taxon>
        <taxon>Hexapoda</taxon>
        <taxon>Insecta</taxon>
        <taxon>Pterygota</taxon>
        <taxon>Neoptera</taxon>
        <taxon>Paraneoptera</taxon>
        <taxon>Hemiptera</taxon>
        <taxon>Auchenorrhyncha</taxon>
        <taxon>Fulgoroidea</taxon>
        <taxon>Delphacidae</taxon>
        <taxon>Criomorphinae</taxon>
        <taxon>Laodelphax</taxon>
    </lineage>
</organism>
<proteinExistence type="predicted"/>
<sequence length="231" mass="26906">MAEKSSLRRSLRARSLESRPSPSHMSFDEASASNDADDDDGTKNNKLAKKKQMNQSIQPNRRALRKRKVSFKECVTDQKEDSVPEKKRKCDSIEHRQKILSNKWYVDYYDNDTDSVFDVKKCCLCPKKFFSNFALKKHFDVVHKKENFSCQSCSKAFSHAQVLECHERQVHPVRLMPSAMFHTPEIQDILRNCIKQEENIEMSLPQPQRQLPSLLDVVNQAELQNQSYILL</sequence>
<feature type="domain" description="C2H2-type" evidence="3">
    <location>
        <begin position="148"/>
        <end position="171"/>
    </location>
</feature>
<evidence type="ECO:0000259" key="3">
    <source>
        <dbReference type="PROSITE" id="PS50157"/>
    </source>
</evidence>
<feature type="compositionally biased region" description="Low complexity" evidence="2">
    <location>
        <begin position="18"/>
        <end position="34"/>
    </location>
</feature>
<dbReference type="PROSITE" id="PS50157">
    <property type="entry name" value="ZINC_FINGER_C2H2_2"/>
    <property type="match status" value="2"/>
</dbReference>
<dbReference type="SMART" id="SM00355">
    <property type="entry name" value="ZnF_C2H2"/>
    <property type="match status" value="2"/>
</dbReference>
<dbReference type="InterPro" id="IPR013087">
    <property type="entry name" value="Znf_C2H2_type"/>
</dbReference>
<dbReference type="EMBL" id="QKKF02022863">
    <property type="protein sequence ID" value="RZF37974.1"/>
    <property type="molecule type" value="Genomic_DNA"/>
</dbReference>
<dbReference type="GO" id="GO:0008270">
    <property type="term" value="F:zinc ion binding"/>
    <property type="evidence" value="ECO:0007669"/>
    <property type="project" value="UniProtKB-KW"/>
</dbReference>
<dbReference type="AlphaFoldDB" id="A0A482WWS9"/>
<keyword evidence="1" id="KW-0863">Zinc-finger</keyword>
<reference evidence="4 5" key="1">
    <citation type="journal article" date="2017" name="Gigascience">
        <title>Genome sequence of the small brown planthopper, Laodelphax striatellus.</title>
        <authorList>
            <person name="Zhu J."/>
            <person name="Jiang F."/>
            <person name="Wang X."/>
            <person name="Yang P."/>
            <person name="Bao Y."/>
            <person name="Zhao W."/>
            <person name="Wang W."/>
            <person name="Lu H."/>
            <person name="Wang Q."/>
            <person name="Cui N."/>
            <person name="Li J."/>
            <person name="Chen X."/>
            <person name="Luo L."/>
            <person name="Yu J."/>
            <person name="Kang L."/>
            <person name="Cui F."/>
        </authorList>
    </citation>
    <scope>NUCLEOTIDE SEQUENCE [LARGE SCALE GENOMIC DNA]</scope>
    <source>
        <strain evidence="4">Lst14</strain>
    </source>
</reference>
<evidence type="ECO:0000256" key="1">
    <source>
        <dbReference type="PROSITE-ProRule" id="PRU00042"/>
    </source>
</evidence>
<dbReference type="OrthoDB" id="8922241at2759"/>
<keyword evidence="1" id="KW-0479">Metal-binding</keyword>
<dbReference type="InterPro" id="IPR036236">
    <property type="entry name" value="Znf_C2H2_sf"/>
</dbReference>
<gene>
    <name evidence="4" type="ORF">LSTR_LSTR005474</name>
</gene>
<evidence type="ECO:0000256" key="2">
    <source>
        <dbReference type="SAM" id="MobiDB-lite"/>
    </source>
</evidence>
<comment type="caution">
    <text evidence="4">The sequence shown here is derived from an EMBL/GenBank/DDBJ whole genome shotgun (WGS) entry which is preliminary data.</text>
</comment>